<feature type="transmembrane region" description="Helical" evidence="6">
    <location>
        <begin position="195"/>
        <end position="216"/>
    </location>
</feature>
<evidence type="ECO:0000256" key="2">
    <source>
        <dbReference type="ARBA" id="ARBA00007375"/>
    </source>
</evidence>
<dbReference type="Pfam" id="PF07947">
    <property type="entry name" value="YhhN"/>
    <property type="match status" value="1"/>
</dbReference>
<dbReference type="AlphaFoldDB" id="A0A8J6M1G5"/>
<dbReference type="Proteomes" id="UP000602260">
    <property type="component" value="Unassembled WGS sequence"/>
</dbReference>
<evidence type="ECO:0000313" key="8">
    <source>
        <dbReference type="Proteomes" id="UP000602260"/>
    </source>
</evidence>
<keyword evidence="4 6" id="KW-1133">Transmembrane helix</keyword>
<feature type="transmembrane region" description="Helical" evidence="6">
    <location>
        <begin position="40"/>
        <end position="56"/>
    </location>
</feature>
<dbReference type="InterPro" id="IPR012506">
    <property type="entry name" value="TMEM86B-like"/>
</dbReference>
<feature type="transmembrane region" description="Helical" evidence="6">
    <location>
        <begin position="165"/>
        <end position="183"/>
    </location>
</feature>
<keyword evidence="5 6" id="KW-0472">Membrane</keyword>
<accession>A0A8J6M1G5</accession>
<comment type="subcellular location">
    <subcellularLocation>
        <location evidence="1">Membrane</location>
        <topology evidence="1">Multi-pass membrane protein</topology>
    </subcellularLocation>
</comment>
<reference evidence="7" key="1">
    <citation type="submission" date="2020-08" db="EMBL/GenBank/DDBJ databases">
        <title>Genome public.</title>
        <authorList>
            <person name="Liu C."/>
            <person name="Sun Q."/>
        </authorList>
    </citation>
    <scope>NUCLEOTIDE SEQUENCE</scope>
    <source>
        <strain evidence="7">BX5</strain>
    </source>
</reference>
<sequence>MFSSTRRALMQRLFPALEGLIYARFLFLDLTGRGAAGNGLKYLGIVLCAVFAWYQARGGGSRLMAWALTLTLGADFFLLMLDRYYVLGLLLFCAVQGLYLLRIARANGGRTLWTARLVLCLLSPALLAVLGRLTGENLLALIYFSNFLCNVALAVKLPRGWGRQFALGLALFLCCDVCVGIFQSPGLLPPTLERFASLGMWLFYLPGQVLIVLSGCNPHETRSRYENQ</sequence>
<evidence type="ECO:0000256" key="1">
    <source>
        <dbReference type="ARBA" id="ARBA00004141"/>
    </source>
</evidence>
<evidence type="ECO:0000256" key="6">
    <source>
        <dbReference type="SAM" id="Phobius"/>
    </source>
</evidence>
<dbReference type="GO" id="GO:0016020">
    <property type="term" value="C:membrane"/>
    <property type="evidence" value="ECO:0007669"/>
    <property type="project" value="UniProtKB-SubCell"/>
</dbReference>
<dbReference type="RefSeq" id="WP_186878077.1">
    <property type="nucleotide sequence ID" value="NZ_JACOPN010000003.1"/>
</dbReference>
<keyword evidence="3 6" id="KW-0812">Transmembrane</keyword>
<dbReference type="EMBL" id="JACOPN010000003">
    <property type="protein sequence ID" value="MBC5716714.1"/>
    <property type="molecule type" value="Genomic_DNA"/>
</dbReference>
<name>A0A8J6M1G5_9FIRM</name>
<evidence type="ECO:0000256" key="3">
    <source>
        <dbReference type="ARBA" id="ARBA00022692"/>
    </source>
</evidence>
<evidence type="ECO:0000313" key="7">
    <source>
        <dbReference type="EMBL" id="MBC5716714.1"/>
    </source>
</evidence>
<proteinExistence type="inferred from homology"/>
<comment type="similarity">
    <text evidence="2">Belongs to the TMEM86 family.</text>
</comment>
<feature type="transmembrane region" description="Helical" evidence="6">
    <location>
        <begin position="85"/>
        <end position="101"/>
    </location>
</feature>
<comment type="caution">
    <text evidence="7">The sequence shown here is derived from an EMBL/GenBank/DDBJ whole genome shotgun (WGS) entry which is preliminary data.</text>
</comment>
<evidence type="ECO:0000256" key="5">
    <source>
        <dbReference type="ARBA" id="ARBA00023136"/>
    </source>
</evidence>
<keyword evidence="8" id="KW-1185">Reference proteome</keyword>
<organism evidence="7 8">
    <name type="scientific">Flintibacter faecis</name>
    <dbReference type="NCBI Taxonomy" id="2763047"/>
    <lineage>
        <taxon>Bacteria</taxon>
        <taxon>Bacillati</taxon>
        <taxon>Bacillota</taxon>
        <taxon>Clostridia</taxon>
        <taxon>Eubacteriales</taxon>
        <taxon>Flintibacter</taxon>
    </lineage>
</organism>
<gene>
    <name evidence="7" type="ORF">H8S55_05170</name>
</gene>
<feature type="transmembrane region" description="Helical" evidence="6">
    <location>
        <begin position="139"/>
        <end position="158"/>
    </location>
</feature>
<feature type="transmembrane region" description="Helical" evidence="6">
    <location>
        <begin position="113"/>
        <end position="133"/>
    </location>
</feature>
<evidence type="ECO:0000256" key="4">
    <source>
        <dbReference type="ARBA" id="ARBA00022989"/>
    </source>
</evidence>
<protein>
    <recommendedName>
        <fullName evidence="9">Lysoplasmalogenase</fullName>
    </recommendedName>
</protein>
<evidence type="ECO:0008006" key="9">
    <source>
        <dbReference type="Google" id="ProtNLM"/>
    </source>
</evidence>